<dbReference type="Gene3D" id="1.10.238.10">
    <property type="entry name" value="EF-hand"/>
    <property type="match status" value="1"/>
</dbReference>
<dbReference type="EMBL" id="JAFNEN010000083">
    <property type="protein sequence ID" value="KAG8195633.1"/>
    <property type="molecule type" value="Genomic_DNA"/>
</dbReference>
<evidence type="ECO:0000256" key="1">
    <source>
        <dbReference type="ARBA" id="ARBA00022837"/>
    </source>
</evidence>
<comment type="caution">
    <text evidence="3">The sequence shown here is derived from an EMBL/GenBank/DDBJ whole genome shotgun (WGS) entry which is preliminary data.</text>
</comment>
<gene>
    <name evidence="3" type="ORF">JTE90_017925</name>
</gene>
<name>A0AAV6VIW5_9ARAC</name>
<organism evidence="3 4">
    <name type="scientific">Oedothorax gibbosus</name>
    <dbReference type="NCBI Taxonomy" id="931172"/>
    <lineage>
        <taxon>Eukaryota</taxon>
        <taxon>Metazoa</taxon>
        <taxon>Ecdysozoa</taxon>
        <taxon>Arthropoda</taxon>
        <taxon>Chelicerata</taxon>
        <taxon>Arachnida</taxon>
        <taxon>Araneae</taxon>
        <taxon>Araneomorphae</taxon>
        <taxon>Entelegynae</taxon>
        <taxon>Araneoidea</taxon>
        <taxon>Linyphiidae</taxon>
        <taxon>Erigoninae</taxon>
        <taxon>Oedothorax</taxon>
    </lineage>
</organism>
<evidence type="ECO:0000313" key="3">
    <source>
        <dbReference type="EMBL" id="KAG8195633.1"/>
    </source>
</evidence>
<feature type="domain" description="EF-hand" evidence="2">
    <location>
        <begin position="58"/>
        <end position="93"/>
    </location>
</feature>
<evidence type="ECO:0000259" key="2">
    <source>
        <dbReference type="PROSITE" id="PS50222"/>
    </source>
</evidence>
<dbReference type="InterPro" id="IPR011992">
    <property type="entry name" value="EF-hand-dom_pair"/>
</dbReference>
<dbReference type="InterPro" id="IPR018247">
    <property type="entry name" value="EF_Hand_1_Ca_BS"/>
</dbReference>
<reference evidence="3 4" key="1">
    <citation type="journal article" date="2022" name="Nat. Ecol. Evol.">
        <title>A masculinizing supergene underlies an exaggerated male reproductive morph in a spider.</title>
        <authorList>
            <person name="Hendrickx F."/>
            <person name="De Corte Z."/>
            <person name="Sonet G."/>
            <person name="Van Belleghem S.M."/>
            <person name="Kostlbacher S."/>
            <person name="Vangestel C."/>
        </authorList>
    </citation>
    <scope>NUCLEOTIDE SEQUENCE [LARGE SCALE GENOMIC DNA]</scope>
    <source>
        <strain evidence="3">W744_W776</strain>
    </source>
</reference>
<evidence type="ECO:0000313" key="4">
    <source>
        <dbReference type="Proteomes" id="UP000827092"/>
    </source>
</evidence>
<dbReference type="GO" id="GO:0005509">
    <property type="term" value="F:calcium ion binding"/>
    <property type="evidence" value="ECO:0007669"/>
    <property type="project" value="InterPro"/>
</dbReference>
<keyword evidence="4" id="KW-1185">Reference proteome</keyword>
<dbReference type="AlphaFoldDB" id="A0AAV6VIW5"/>
<dbReference type="Pfam" id="PF13202">
    <property type="entry name" value="EF-hand_5"/>
    <property type="match status" value="2"/>
</dbReference>
<sequence>MDAYKWDNRVRFVVRHMYDTDNNGYLDVNDFECLALKYTIYEGKGAYNAEVHARNKAIMHDLWHEMAELADYNRDGNVTVEEFKQGVQSVCMGKTFEQFPQSLKHAINCKYHATDINGDGLVTVEEFRMDCVNRSAFQEVKEIDDCYEKLLTDADKKAGGISLGRYQELYAQFIGSPDTDVPGAYLFGPLILNE</sequence>
<dbReference type="Proteomes" id="UP000827092">
    <property type="component" value="Unassembled WGS sequence"/>
</dbReference>
<dbReference type="InterPro" id="IPR002048">
    <property type="entry name" value="EF_hand_dom"/>
</dbReference>
<dbReference type="PROSITE" id="PS00018">
    <property type="entry name" value="EF_HAND_1"/>
    <property type="match status" value="3"/>
</dbReference>
<protein>
    <recommendedName>
        <fullName evidence="2">EF-hand domain-containing protein</fullName>
    </recommendedName>
</protein>
<dbReference type="PROSITE" id="PS50222">
    <property type="entry name" value="EF_HAND_2"/>
    <property type="match status" value="1"/>
</dbReference>
<keyword evidence="1" id="KW-0106">Calcium</keyword>
<dbReference type="SUPFAM" id="SSF47473">
    <property type="entry name" value="EF-hand"/>
    <property type="match status" value="1"/>
</dbReference>
<proteinExistence type="predicted"/>
<accession>A0AAV6VIW5</accession>